<evidence type="ECO:0000313" key="2">
    <source>
        <dbReference type="Proteomes" id="UP000290567"/>
    </source>
</evidence>
<reference evidence="2" key="1">
    <citation type="submission" date="2019-02" db="EMBL/GenBank/DDBJ databases">
        <title>Draft genome sequence of Enterococcus sp. Gos25-1.</title>
        <authorList>
            <person name="Tanaka N."/>
            <person name="Shiwa Y."/>
            <person name="Fujita N."/>
        </authorList>
    </citation>
    <scope>NUCLEOTIDE SEQUENCE [LARGE SCALE GENOMIC DNA]</scope>
    <source>
        <strain evidence="2">Gos25-1</strain>
    </source>
</reference>
<accession>A0A4P5P885</accession>
<sequence>MRDAFFYDTNVKLKQLTQVLNNSWAVVVALWNLRCEVNGIVHQCPDIKQDELVQKFNTGSLVKGVDYRRTFIDTEWSEQQDEIAVMILNNTISLYESWLAELKDNCFVNMNIKRMQFPDSIEIEITKLNTPSSTVLTNTFYAKYLTRRHRNYTQIKDLLRCYRVFKETRNCYMHNDFYATPQLIDSYNEYQISKNNLSTILKEIPDISPPKIGEKVHCNIRNVIGFTQVLIKIMVSSDAELVKSLTAENEFIKCYRQKQKIVRTLSPNEERANNQVCRYVTQCCYPSPIDNIEEMKSFLLRKRLVSR</sequence>
<proteinExistence type="predicted"/>
<comment type="caution">
    <text evidence="1">The sequence shown here is derived from an EMBL/GenBank/DDBJ whole genome shotgun (WGS) entry which is preliminary data.</text>
</comment>
<protein>
    <submittedName>
        <fullName evidence="1">Uncharacterized protein</fullName>
    </submittedName>
</protein>
<dbReference type="OrthoDB" id="9255525at2"/>
<dbReference type="EMBL" id="BJCC01000013">
    <property type="protein sequence ID" value="GCF93736.1"/>
    <property type="molecule type" value="Genomic_DNA"/>
</dbReference>
<name>A0A4P5P885_9ENTE</name>
<gene>
    <name evidence="1" type="ORF">NRIC_16270</name>
</gene>
<keyword evidence="2" id="KW-1185">Reference proteome</keyword>
<evidence type="ECO:0000313" key="1">
    <source>
        <dbReference type="EMBL" id="GCF93736.1"/>
    </source>
</evidence>
<organism evidence="1 2">
    <name type="scientific">Enterococcus florum</name>
    <dbReference type="NCBI Taxonomy" id="2480627"/>
    <lineage>
        <taxon>Bacteria</taxon>
        <taxon>Bacillati</taxon>
        <taxon>Bacillota</taxon>
        <taxon>Bacilli</taxon>
        <taxon>Lactobacillales</taxon>
        <taxon>Enterococcaceae</taxon>
        <taxon>Enterococcus</taxon>
    </lineage>
</organism>
<dbReference type="AlphaFoldDB" id="A0A4P5P885"/>
<dbReference type="Proteomes" id="UP000290567">
    <property type="component" value="Unassembled WGS sequence"/>
</dbReference>
<dbReference type="RefSeq" id="WP_146622192.1">
    <property type="nucleotide sequence ID" value="NZ_BJCC01000013.1"/>
</dbReference>